<dbReference type="InterPro" id="IPR006146">
    <property type="entry name" value="5'-Nucleotdase_CS"/>
</dbReference>
<dbReference type="NCBIfam" id="TIGR01409">
    <property type="entry name" value="TAT_signal_seq"/>
    <property type="match status" value="1"/>
</dbReference>
<dbReference type="GO" id="GO:0009166">
    <property type="term" value="P:nucleotide catabolic process"/>
    <property type="evidence" value="ECO:0007669"/>
    <property type="project" value="InterPro"/>
</dbReference>
<dbReference type="Proteomes" id="UP000283387">
    <property type="component" value="Unassembled WGS sequence"/>
</dbReference>
<dbReference type="Pfam" id="PF00149">
    <property type="entry name" value="Metallophos"/>
    <property type="match status" value="1"/>
</dbReference>
<protein>
    <submittedName>
        <fullName evidence="4">5'-nucleotidase</fullName>
    </submittedName>
</protein>
<dbReference type="PANTHER" id="PTHR11575:SF24">
    <property type="entry name" value="5'-NUCLEOTIDASE"/>
    <property type="match status" value="1"/>
</dbReference>
<dbReference type="InterPro" id="IPR029052">
    <property type="entry name" value="Metallo-depent_PP-like"/>
</dbReference>
<dbReference type="PRINTS" id="PR01607">
    <property type="entry name" value="APYRASEFAMLY"/>
</dbReference>
<name>A0A419VW73_9BACT</name>
<evidence type="ECO:0000259" key="3">
    <source>
        <dbReference type="Pfam" id="PF00149"/>
    </source>
</evidence>
<comment type="similarity">
    <text evidence="1 2">Belongs to the 5'-nucleotidase family.</text>
</comment>
<dbReference type="CDD" id="cd00845">
    <property type="entry name" value="MPP_UshA_N_like"/>
    <property type="match status" value="1"/>
</dbReference>
<reference evidence="4 5" key="1">
    <citation type="submission" date="2018-09" db="EMBL/GenBank/DDBJ databases">
        <title>Genomic Encyclopedia of Archaeal and Bacterial Type Strains, Phase II (KMG-II): from individual species to whole genera.</title>
        <authorList>
            <person name="Goeker M."/>
        </authorList>
    </citation>
    <scope>NUCLEOTIDE SEQUENCE [LARGE SCALE GENOMIC DNA]</scope>
    <source>
        <strain evidence="4 5">DSM 27148</strain>
    </source>
</reference>
<dbReference type="InterPro" id="IPR006311">
    <property type="entry name" value="TAT_signal"/>
</dbReference>
<evidence type="ECO:0000313" key="4">
    <source>
        <dbReference type="EMBL" id="RKD86419.1"/>
    </source>
</evidence>
<dbReference type="PROSITE" id="PS51318">
    <property type="entry name" value="TAT"/>
    <property type="match status" value="1"/>
</dbReference>
<dbReference type="InterPro" id="IPR004843">
    <property type="entry name" value="Calcineurin-like_PHP"/>
</dbReference>
<dbReference type="GO" id="GO:0000166">
    <property type="term" value="F:nucleotide binding"/>
    <property type="evidence" value="ECO:0007669"/>
    <property type="project" value="UniProtKB-KW"/>
</dbReference>
<evidence type="ECO:0000256" key="2">
    <source>
        <dbReference type="RuleBase" id="RU362119"/>
    </source>
</evidence>
<dbReference type="InterPro" id="IPR006179">
    <property type="entry name" value="5_nucleotidase/apyrase"/>
</dbReference>
<keyword evidence="2" id="KW-0732">Signal</keyword>
<dbReference type="GO" id="GO:0016788">
    <property type="term" value="F:hydrolase activity, acting on ester bonds"/>
    <property type="evidence" value="ECO:0007669"/>
    <property type="project" value="InterPro"/>
</dbReference>
<dbReference type="OrthoDB" id="9775118at2"/>
<sequence>MSNRRKFLKRLTAASAGLALTNLPELALAKNDLLKLTILHTNDVHCQIDPVSADDPNYAGRGGLARLSGFINQIRSQEENVLLLDSGDSFQGTPYFNFYKGELILKVMSEMGYDASTLGNHEFDNGLDALNRALDYAKFPFVNSNYDFSQTKLYDRFNRFVVFRKSGIKIGVYGLGIELKGIVNKKNYEGTVYNDPVETALEMESYLKLEKQCDLVVCLSHLGLQYKNDKISDMTLAPKTSYTDLILGGHTHTFLEKPIELKNALGNQVRINQVGYRGLVLGRIDLIFDKSGSGSPLALSQSTYNHV</sequence>
<dbReference type="InterPro" id="IPR019546">
    <property type="entry name" value="TAT_signal_bac_arc"/>
</dbReference>
<evidence type="ECO:0000313" key="5">
    <source>
        <dbReference type="Proteomes" id="UP000283387"/>
    </source>
</evidence>
<dbReference type="RefSeq" id="WP_120275117.1">
    <property type="nucleotide sequence ID" value="NZ_RAPN01000004.1"/>
</dbReference>
<dbReference type="PANTHER" id="PTHR11575">
    <property type="entry name" value="5'-NUCLEOTIDASE-RELATED"/>
    <property type="match status" value="1"/>
</dbReference>
<organism evidence="4 5">
    <name type="scientific">Mangrovibacterium diazotrophicum</name>
    <dbReference type="NCBI Taxonomy" id="1261403"/>
    <lineage>
        <taxon>Bacteria</taxon>
        <taxon>Pseudomonadati</taxon>
        <taxon>Bacteroidota</taxon>
        <taxon>Bacteroidia</taxon>
        <taxon>Marinilabiliales</taxon>
        <taxon>Prolixibacteraceae</taxon>
        <taxon>Mangrovibacterium</taxon>
    </lineage>
</organism>
<dbReference type="Gene3D" id="3.60.21.10">
    <property type="match status" value="1"/>
</dbReference>
<dbReference type="SUPFAM" id="SSF56300">
    <property type="entry name" value="Metallo-dependent phosphatases"/>
    <property type="match status" value="1"/>
</dbReference>
<dbReference type="PROSITE" id="PS00786">
    <property type="entry name" value="5_NUCLEOTIDASE_2"/>
    <property type="match status" value="1"/>
</dbReference>
<gene>
    <name evidence="4" type="ORF">BC643_4112</name>
</gene>
<accession>A0A419VW73</accession>
<comment type="caution">
    <text evidence="4">The sequence shown here is derived from an EMBL/GenBank/DDBJ whole genome shotgun (WGS) entry which is preliminary data.</text>
</comment>
<feature type="domain" description="Calcineurin-like phosphoesterase" evidence="3">
    <location>
        <begin position="36"/>
        <end position="253"/>
    </location>
</feature>
<dbReference type="AlphaFoldDB" id="A0A419VW73"/>
<evidence type="ECO:0000256" key="1">
    <source>
        <dbReference type="ARBA" id="ARBA00006654"/>
    </source>
</evidence>
<keyword evidence="2" id="KW-0547">Nucleotide-binding</keyword>
<keyword evidence="2" id="KW-0378">Hydrolase</keyword>
<feature type="signal peptide" evidence="2">
    <location>
        <begin position="1"/>
        <end position="29"/>
    </location>
</feature>
<keyword evidence="5" id="KW-1185">Reference proteome</keyword>
<dbReference type="EMBL" id="RAPN01000004">
    <property type="protein sequence ID" value="RKD86419.1"/>
    <property type="molecule type" value="Genomic_DNA"/>
</dbReference>
<feature type="chain" id="PRO_5018811825" evidence="2">
    <location>
        <begin position="30"/>
        <end position="307"/>
    </location>
</feature>
<dbReference type="GO" id="GO:0046872">
    <property type="term" value="F:metal ion binding"/>
    <property type="evidence" value="ECO:0007669"/>
    <property type="project" value="InterPro"/>
</dbReference>
<proteinExistence type="inferred from homology"/>